<gene>
    <name evidence="2" type="ORF">OKA05_27190</name>
</gene>
<evidence type="ECO:0008006" key="4">
    <source>
        <dbReference type="Google" id="ProtNLM"/>
    </source>
</evidence>
<keyword evidence="3" id="KW-1185">Reference proteome</keyword>
<name>A0ABT3GRW6_9BACT</name>
<accession>A0ABT3GRW6</accession>
<evidence type="ECO:0000313" key="3">
    <source>
        <dbReference type="Proteomes" id="UP001320876"/>
    </source>
</evidence>
<dbReference type="RefSeq" id="WP_264490377.1">
    <property type="nucleotide sequence ID" value="NZ_JAPDDT010000023.1"/>
</dbReference>
<organism evidence="2 3">
    <name type="scientific">Luteolibacter arcticus</name>
    <dbReference type="NCBI Taxonomy" id="1581411"/>
    <lineage>
        <taxon>Bacteria</taxon>
        <taxon>Pseudomonadati</taxon>
        <taxon>Verrucomicrobiota</taxon>
        <taxon>Verrucomicrobiia</taxon>
        <taxon>Verrucomicrobiales</taxon>
        <taxon>Verrucomicrobiaceae</taxon>
        <taxon>Luteolibacter</taxon>
    </lineage>
</organism>
<feature type="region of interest" description="Disordered" evidence="1">
    <location>
        <begin position="1"/>
        <end position="36"/>
    </location>
</feature>
<comment type="caution">
    <text evidence="2">The sequence shown here is derived from an EMBL/GenBank/DDBJ whole genome shotgun (WGS) entry which is preliminary data.</text>
</comment>
<protein>
    <recommendedName>
        <fullName evidence="4">Glycosyl hydrolases family 38 C-terminal beta sandwich domain-containing protein</fullName>
    </recommendedName>
</protein>
<evidence type="ECO:0000313" key="2">
    <source>
        <dbReference type="EMBL" id="MCW1926269.1"/>
    </source>
</evidence>
<proteinExistence type="predicted"/>
<dbReference type="EMBL" id="JAPDDT010000023">
    <property type="protein sequence ID" value="MCW1926269.1"/>
    <property type="molecule type" value="Genomic_DNA"/>
</dbReference>
<dbReference type="Proteomes" id="UP001320876">
    <property type="component" value="Unassembled WGS sequence"/>
</dbReference>
<sequence length="112" mass="11895">MPRSSAAGAADDLGEPCLAHPPRAGGGRRRPLEGTGPRDIASLLRIVKIEKIGPAVFVTFASHPGISYSAQLSEDLDFTGELVQDLGTATGFTETIELPNGLPRVFVRIIRE</sequence>
<evidence type="ECO:0000256" key="1">
    <source>
        <dbReference type="SAM" id="MobiDB-lite"/>
    </source>
</evidence>
<reference evidence="2 3" key="1">
    <citation type="submission" date="2022-10" db="EMBL/GenBank/DDBJ databases">
        <title>Luteolibacter arcticus strain CCTCC AB 2014275, whole genome shotgun sequencing project.</title>
        <authorList>
            <person name="Zhao G."/>
            <person name="Shen L."/>
        </authorList>
    </citation>
    <scope>NUCLEOTIDE SEQUENCE [LARGE SCALE GENOMIC DNA]</scope>
    <source>
        <strain evidence="2 3">CCTCC AB 2014275</strain>
    </source>
</reference>